<dbReference type="AlphaFoldDB" id="A0A9X1IRY8"/>
<dbReference type="GO" id="GO:0005506">
    <property type="term" value="F:iron ion binding"/>
    <property type="evidence" value="ECO:0007669"/>
    <property type="project" value="InterPro"/>
</dbReference>
<evidence type="ECO:0000256" key="2">
    <source>
        <dbReference type="ARBA" id="ARBA00022964"/>
    </source>
</evidence>
<keyword evidence="2" id="KW-0223">Dioxygenase</keyword>
<proteinExistence type="predicted"/>
<keyword evidence="6" id="KW-1185">Reference proteome</keyword>
<dbReference type="InterPro" id="IPR044862">
    <property type="entry name" value="Pro_4_hyd_alph_FE2OG_OXY"/>
</dbReference>
<evidence type="ECO:0000256" key="1">
    <source>
        <dbReference type="ARBA" id="ARBA00001961"/>
    </source>
</evidence>
<reference evidence="5" key="1">
    <citation type="submission" date="2021-05" db="EMBL/GenBank/DDBJ databases">
        <title>Genome of Sphingobium sp. strain.</title>
        <authorList>
            <person name="Fan R."/>
        </authorList>
    </citation>
    <scope>NUCLEOTIDE SEQUENCE</scope>
    <source>
        <strain evidence="5">H33</strain>
    </source>
</reference>
<feature type="domain" description="Prolyl 4-hydroxylase alpha subunit" evidence="4">
    <location>
        <begin position="37"/>
        <end position="223"/>
    </location>
</feature>
<protein>
    <submittedName>
        <fullName evidence="5">2OG-Fe(II) oxygenase</fullName>
    </submittedName>
</protein>
<dbReference type="SMART" id="SM00702">
    <property type="entry name" value="P4Hc"/>
    <property type="match status" value="1"/>
</dbReference>
<dbReference type="Proteomes" id="UP001138757">
    <property type="component" value="Unassembled WGS sequence"/>
</dbReference>
<comment type="caution">
    <text evidence="5">The sequence shown here is derived from an EMBL/GenBank/DDBJ whole genome shotgun (WGS) entry which is preliminary data.</text>
</comment>
<evidence type="ECO:0000313" key="5">
    <source>
        <dbReference type="EMBL" id="MBT2187903.1"/>
    </source>
</evidence>
<comment type="cofactor">
    <cofactor evidence="1">
        <name>L-ascorbate</name>
        <dbReference type="ChEBI" id="CHEBI:38290"/>
    </cofactor>
</comment>
<name>A0A9X1IRY8_9SPHN</name>
<dbReference type="Gene3D" id="2.60.120.620">
    <property type="entry name" value="q2cbj1_9rhob like domain"/>
    <property type="match status" value="1"/>
</dbReference>
<dbReference type="GO" id="GO:0051213">
    <property type="term" value="F:dioxygenase activity"/>
    <property type="evidence" value="ECO:0007669"/>
    <property type="project" value="UniProtKB-KW"/>
</dbReference>
<evidence type="ECO:0000259" key="4">
    <source>
        <dbReference type="SMART" id="SM00702"/>
    </source>
</evidence>
<dbReference type="GO" id="GO:0031418">
    <property type="term" value="F:L-ascorbic acid binding"/>
    <property type="evidence" value="ECO:0007669"/>
    <property type="project" value="InterPro"/>
</dbReference>
<accession>A0A9X1IRY8</accession>
<dbReference type="Pfam" id="PF13640">
    <property type="entry name" value="2OG-FeII_Oxy_3"/>
    <property type="match status" value="1"/>
</dbReference>
<evidence type="ECO:0000256" key="3">
    <source>
        <dbReference type="ARBA" id="ARBA00023002"/>
    </source>
</evidence>
<dbReference type="EMBL" id="JAHGAW010000008">
    <property type="protein sequence ID" value="MBT2187903.1"/>
    <property type="molecule type" value="Genomic_DNA"/>
</dbReference>
<organism evidence="5 6">
    <name type="scientific">Sphingobium nicotianae</name>
    <dbReference type="NCBI Taxonomy" id="2782607"/>
    <lineage>
        <taxon>Bacteria</taxon>
        <taxon>Pseudomonadati</taxon>
        <taxon>Pseudomonadota</taxon>
        <taxon>Alphaproteobacteria</taxon>
        <taxon>Sphingomonadales</taxon>
        <taxon>Sphingomonadaceae</taxon>
        <taxon>Sphingobium</taxon>
    </lineage>
</organism>
<gene>
    <name evidence="5" type="ORF">KK488_13195</name>
</gene>
<dbReference type="InterPro" id="IPR006620">
    <property type="entry name" value="Pro_4_hyd_alph"/>
</dbReference>
<keyword evidence="3" id="KW-0560">Oxidoreductase</keyword>
<evidence type="ECO:0000313" key="6">
    <source>
        <dbReference type="Proteomes" id="UP001138757"/>
    </source>
</evidence>
<sequence>MAILNPLESDGYIHFDEAASKAAGAALAKRYQSAEPFPHIVMEEFLPLDFLRGLLPEFPATDGKTFFDRDQERFKFQFQPAEIPGRRLRNLVTELNSPAVLRFLAAMTGIKGLIADPYYIGGGLHETKSGGHLGVHADFNIHKGMKLERRLNLLVYLNDDWPADYGGDLELWDRKMERCCHKVLPVLGRAVVFNTSLDSFHGQPDPVRCPPDRARRSIATYYYTAVEEGITKLPERTTVFKARPTSADKEDRRVQFDHFLKDWVPPRLYRYATRLNRFK</sequence>
<dbReference type="GO" id="GO:0016705">
    <property type="term" value="F:oxidoreductase activity, acting on paired donors, with incorporation or reduction of molecular oxygen"/>
    <property type="evidence" value="ECO:0007669"/>
    <property type="project" value="InterPro"/>
</dbReference>
<dbReference type="RefSeq" id="WP_214624152.1">
    <property type="nucleotide sequence ID" value="NZ_JAHGAW010000008.1"/>
</dbReference>